<dbReference type="EMBL" id="JAWHQM010000003">
    <property type="protein sequence ID" value="KAK5626234.1"/>
    <property type="molecule type" value="Genomic_DNA"/>
</dbReference>
<name>A0AAN7UI07_9PEZI</name>
<dbReference type="AlphaFoldDB" id="A0AAN7UI07"/>
<reference evidence="1 2" key="1">
    <citation type="submission" date="2023-10" db="EMBL/GenBank/DDBJ databases">
        <title>Draft genome sequence of Xylaria bambusicola isolate GMP-LS, the root and basal stem rot pathogen of sugarcane in Indonesia.</title>
        <authorList>
            <person name="Selvaraj P."/>
            <person name="Muralishankar V."/>
            <person name="Muruganantham S."/>
            <person name="Sp S."/>
            <person name="Haryani S."/>
            <person name="Lau K.J.X."/>
            <person name="Naqvi N.I."/>
        </authorList>
    </citation>
    <scope>NUCLEOTIDE SEQUENCE [LARGE SCALE GENOMIC DNA]</scope>
    <source>
        <strain evidence="1">GMP-LS</strain>
    </source>
</reference>
<organism evidence="1 2">
    <name type="scientific">Xylaria bambusicola</name>
    <dbReference type="NCBI Taxonomy" id="326684"/>
    <lineage>
        <taxon>Eukaryota</taxon>
        <taxon>Fungi</taxon>
        <taxon>Dikarya</taxon>
        <taxon>Ascomycota</taxon>
        <taxon>Pezizomycotina</taxon>
        <taxon>Sordariomycetes</taxon>
        <taxon>Xylariomycetidae</taxon>
        <taxon>Xylariales</taxon>
        <taxon>Xylariaceae</taxon>
        <taxon>Xylaria</taxon>
    </lineage>
</organism>
<gene>
    <name evidence="1" type="ORF">RRF57_001949</name>
</gene>
<accession>A0AAN7UI07</accession>
<dbReference type="Proteomes" id="UP001305414">
    <property type="component" value="Unassembled WGS sequence"/>
</dbReference>
<evidence type="ECO:0000313" key="2">
    <source>
        <dbReference type="Proteomes" id="UP001305414"/>
    </source>
</evidence>
<sequence length="121" mass="13592">MSGRFWEDRNQTLQFYATQNGGNFLLPKDQQEKEFHITVDRRPLLLRRATGGKMNFGASTTATSTAIERRGGVDQIITARSSNKKFGHDAMHTPHMGMTASLISSDILSIFTDRDNFIVTL</sequence>
<proteinExistence type="predicted"/>
<keyword evidence="2" id="KW-1185">Reference proteome</keyword>
<evidence type="ECO:0000313" key="1">
    <source>
        <dbReference type="EMBL" id="KAK5626234.1"/>
    </source>
</evidence>
<comment type="caution">
    <text evidence="1">The sequence shown here is derived from an EMBL/GenBank/DDBJ whole genome shotgun (WGS) entry which is preliminary data.</text>
</comment>
<protein>
    <submittedName>
        <fullName evidence="1">Uncharacterized protein</fullName>
    </submittedName>
</protein>